<proteinExistence type="predicted"/>
<dbReference type="Gramene" id="Psat05G0689900-T1">
    <property type="protein sequence ID" value="KAI5412002.1"/>
    <property type="gene ID" value="KIW84_056899"/>
</dbReference>
<evidence type="ECO:0000313" key="1">
    <source>
        <dbReference type="EMBL" id="KAI5412002.1"/>
    </source>
</evidence>
<sequence length="71" mass="8028">MINVINKGVKGNDNLDVPDNMYDAKVNAHDIVFSMMRKVGGKRIHVDVSSAQMDKVTFHPEISGHKWKYSL</sequence>
<dbReference type="Proteomes" id="UP001058974">
    <property type="component" value="Chromosome 5"/>
</dbReference>
<organism evidence="1 2">
    <name type="scientific">Pisum sativum</name>
    <name type="common">Garden pea</name>
    <name type="synonym">Lathyrus oleraceus</name>
    <dbReference type="NCBI Taxonomy" id="3888"/>
    <lineage>
        <taxon>Eukaryota</taxon>
        <taxon>Viridiplantae</taxon>
        <taxon>Streptophyta</taxon>
        <taxon>Embryophyta</taxon>
        <taxon>Tracheophyta</taxon>
        <taxon>Spermatophyta</taxon>
        <taxon>Magnoliopsida</taxon>
        <taxon>eudicotyledons</taxon>
        <taxon>Gunneridae</taxon>
        <taxon>Pentapetalae</taxon>
        <taxon>rosids</taxon>
        <taxon>fabids</taxon>
        <taxon>Fabales</taxon>
        <taxon>Fabaceae</taxon>
        <taxon>Papilionoideae</taxon>
        <taxon>50 kb inversion clade</taxon>
        <taxon>NPAAA clade</taxon>
        <taxon>Hologalegina</taxon>
        <taxon>IRL clade</taxon>
        <taxon>Fabeae</taxon>
        <taxon>Lathyrus</taxon>
    </lineage>
</organism>
<reference evidence="1 2" key="1">
    <citation type="journal article" date="2022" name="Nat. Genet.">
        <title>Improved pea reference genome and pan-genome highlight genomic features and evolutionary characteristics.</title>
        <authorList>
            <person name="Yang T."/>
            <person name="Liu R."/>
            <person name="Luo Y."/>
            <person name="Hu S."/>
            <person name="Wang D."/>
            <person name="Wang C."/>
            <person name="Pandey M.K."/>
            <person name="Ge S."/>
            <person name="Xu Q."/>
            <person name="Li N."/>
            <person name="Li G."/>
            <person name="Huang Y."/>
            <person name="Saxena R.K."/>
            <person name="Ji Y."/>
            <person name="Li M."/>
            <person name="Yan X."/>
            <person name="He Y."/>
            <person name="Liu Y."/>
            <person name="Wang X."/>
            <person name="Xiang C."/>
            <person name="Varshney R.K."/>
            <person name="Ding H."/>
            <person name="Gao S."/>
            <person name="Zong X."/>
        </authorList>
    </citation>
    <scope>NUCLEOTIDE SEQUENCE [LARGE SCALE GENOMIC DNA]</scope>
    <source>
        <strain evidence="1 2">cv. Zhongwan 6</strain>
    </source>
</reference>
<accession>A0A9D4X1Q5</accession>
<evidence type="ECO:0000313" key="2">
    <source>
        <dbReference type="Proteomes" id="UP001058974"/>
    </source>
</evidence>
<name>A0A9D4X1Q5_PEA</name>
<gene>
    <name evidence="1" type="ORF">KIW84_056899</name>
</gene>
<protein>
    <submittedName>
        <fullName evidence="1">Uncharacterized protein</fullName>
    </submittedName>
</protein>
<dbReference type="AlphaFoldDB" id="A0A9D4X1Q5"/>
<keyword evidence="2" id="KW-1185">Reference proteome</keyword>
<dbReference type="EMBL" id="JAMSHJ010000005">
    <property type="protein sequence ID" value="KAI5412002.1"/>
    <property type="molecule type" value="Genomic_DNA"/>
</dbReference>
<comment type="caution">
    <text evidence="1">The sequence shown here is derived from an EMBL/GenBank/DDBJ whole genome shotgun (WGS) entry which is preliminary data.</text>
</comment>